<accession>A0A0F9N878</accession>
<dbReference type="AlphaFoldDB" id="A0A0F9N878"/>
<name>A0A0F9N878_9ZZZZ</name>
<gene>
    <name evidence="1" type="ORF">LCGC14_1060440</name>
</gene>
<comment type="caution">
    <text evidence="1">The sequence shown here is derived from an EMBL/GenBank/DDBJ whole genome shotgun (WGS) entry which is preliminary data.</text>
</comment>
<organism evidence="1">
    <name type="scientific">marine sediment metagenome</name>
    <dbReference type="NCBI Taxonomy" id="412755"/>
    <lineage>
        <taxon>unclassified sequences</taxon>
        <taxon>metagenomes</taxon>
        <taxon>ecological metagenomes</taxon>
    </lineage>
</organism>
<dbReference type="EMBL" id="LAZR01004498">
    <property type="protein sequence ID" value="KKN08067.1"/>
    <property type="molecule type" value="Genomic_DNA"/>
</dbReference>
<protein>
    <recommendedName>
        <fullName evidence="2">HNH nuclease domain-containing protein</fullName>
    </recommendedName>
</protein>
<proteinExistence type="predicted"/>
<sequence>MKNKKIKIYTYYNFLFWHYVVLGISPRKIGRMYGTNYNTIRNWLKKFNIKREKPLYENKKWIYNLYIELKKSTPEIGKICGVSHTTIKNWLIKFNISRRSNEEAQKIIWKRPEYKKKRSGENNPLYGRRENKHPKWKVWEELGTNPKHNRKRKELTKIGIFEPDYCPICDKKPKNKKEIHLMNINHKYLDNSLDWYYMCTKCHNKYHFLAGLKKKYKIIKPIPNLIENLKKLETRTERESLLKKVILSAGIN</sequence>
<evidence type="ECO:0000313" key="1">
    <source>
        <dbReference type="EMBL" id="KKN08067.1"/>
    </source>
</evidence>
<evidence type="ECO:0008006" key="2">
    <source>
        <dbReference type="Google" id="ProtNLM"/>
    </source>
</evidence>
<reference evidence="1" key="1">
    <citation type="journal article" date="2015" name="Nature">
        <title>Complex archaea that bridge the gap between prokaryotes and eukaryotes.</title>
        <authorList>
            <person name="Spang A."/>
            <person name="Saw J.H."/>
            <person name="Jorgensen S.L."/>
            <person name="Zaremba-Niedzwiedzka K."/>
            <person name="Martijn J."/>
            <person name="Lind A.E."/>
            <person name="van Eijk R."/>
            <person name="Schleper C."/>
            <person name="Guy L."/>
            <person name="Ettema T.J."/>
        </authorList>
    </citation>
    <scope>NUCLEOTIDE SEQUENCE</scope>
</reference>